<gene>
    <name evidence="1" type="ORF">COMA1_11662</name>
</gene>
<dbReference type="AlphaFoldDB" id="A0A0S4LC02"/>
<reference evidence="1 2" key="1">
    <citation type="submission" date="2015-10" db="EMBL/GenBank/DDBJ databases">
        <authorList>
            <person name="Gilbert D.G."/>
        </authorList>
    </citation>
    <scope>NUCLEOTIDE SEQUENCE [LARGE SCALE GENOMIC DNA]</scope>
    <source>
        <strain evidence="1">COMA1</strain>
    </source>
</reference>
<dbReference type="STRING" id="1742972.COMA1_11662"/>
<organism evidence="1 2">
    <name type="scientific">Candidatus Nitrospira nitrosa</name>
    <dbReference type="NCBI Taxonomy" id="1742972"/>
    <lineage>
        <taxon>Bacteria</taxon>
        <taxon>Pseudomonadati</taxon>
        <taxon>Nitrospirota</taxon>
        <taxon>Nitrospiria</taxon>
        <taxon>Nitrospirales</taxon>
        <taxon>Nitrospiraceae</taxon>
        <taxon>Nitrospira</taxon>
    </lineage>
</organism>
<accession>A0A0S4LC02</accession>
<protein>
    <submittedName>
        <fullName evidence="1">Uncharacterized protein</fullName>
    </submittedName>
</protein>
<name>A0A0S4LC02_9BACT</name>
<evidence type="ECO:0000313" key="2">
    <source>
        <dbReference type="Proteomes" id="UP000199032"/>
    </source>
</evidence>
<proteinExistence type="predicted"/>
<dbReference type="Proteomes" id="UP000199032">
    <property type="component" value="Unassembled WGS sequence"/>
</dbReference>
<sequence length="141" mass="15174">MAVLVWASLWMLAVPLFHVHPDADHLHGQAGHFHGGTIHTVMSPDLECEGESHPSFAPNSHDNGATVAGGGHRHIEIGFSLLTDSDRKLFNPLLSQAHALVSVAAWKLEASVSQEPQAITLFSLARLIHGLPFRGPPTFLA</sequence>
<evidence type="ECO:0000313" key="1">
    <source>
        <dbReference type="EMBL" id="CUS34366.1"/>
    </source>
</evidence>
<dbReference type="EMBL" id="CZQA01000001">
    <property type="protein sequence ID" value="CUS34366.1"/>
    <property type="molecule type" value="Genomic_DNA"/>
</dbReference>
<keyword evidence="2" id="KW-1185">Reference proteome</keyword>